<evidence type="ECO:0000313" key="2">
    <source>
        <dbReference type="Proteomes" id="UP000246964"/>
    </source>
</evidence>
<accession>A0A317PUP1</accession>
<name>A0A317PUP1_9GAMM</name>
<protein>
    <recommendedName>
        <fullName evidence="3">Immunity protein 50 of polymorphic toxin system</fullName>
    </recommendedName>
</protein>
<organism evidence="1 2">
    <name type="scientific">Pseudidiomarina maritima</name>
    <dbReference type="NCBI Taxonomy" id="519453"/>
    <lineage>
        <taxon>Bacteria</taxon>
        <taxon>Pseudomonadati</taxon>
        <taxon>Pseudomonadota</taxon>
        <taxon>Gammaproteobacteria</taxon>
        <taxon>Alteromonadales</taxon>
        <taxon>Idiomarinaceae</taxon>
        <taxon>Pseudidiomarina</taxon>
    </lineage>
</organism>
<sequence length="155" mass="18137">MQSFELEKPIWSDADFDVMGWHDARIYAFAFIPEEYEFRLDVDYIFKWVNPAEGQQYFSFWVSPVTLCFENSSDIKIDVHIGSYYELEILEVRRTLLGKTPNGKFDSWLFEVETNNGVISLNATDYKQHVRKRPIHSESQALTLSQRGGIVLEKT</sequence>
<dbReference type="OrthoDB" id="7060651at2"/>
<evidence type="ECO:0008006" key="3">
    <source>
        <dbReference type="Google" id="ProtNLM"/>
    </source>
</evidence>
<dbReference type="AlphaFoldDB" id="A0A317PUP1"/>
<reference evidence="1 2" key="1">
    <citation type="submission" date="2018-05" db="EMBL/GenBank/DDBJ databases">
        <title>Freshwater and sediment microbial communities from various areas in North America, analyzing microbe dynamics in response to fracking.</title>
        <authorList>
            <person name="Lamendella R."/>
        </authorList>
    </citation>
    <scope>NUCLEOTIDE SEQUENCE [LARGE SCALE GENOMIC DNA]</scope>
    <source>
        <strain evidence="1 2">125B1</strain>
    </source>
</reference>
<keyword evidence="2" id="KW-1185">Reference proteome</keyword>
<dbReference type="EMBL" id="QGTT01000036">
    <property type="protein sequence ID" value="PWW05928.1"/>
    <property type="molecule type" value="Genomic_DNA"/>
</dbReference>
<comment type="caution">
    <text evidence="1">The sequence shown here is derived from an EMBL/GenBank/DDBJ whole genome shotgun (WGS) entry which is preliminary data.</text>
</comment>
<gene>
    <name evidence="1" type="ORF">DET45_1364</name>
</gene>
<evidence type="ECO:0000313" key="1">
    <source>
        <dbReference type="EMBL" id="PWW05928.1"/>
    </source>
</evidence>
<dbReference type="RefSeq" id="WP_110077077.1">
    <property type="nucleotide sequence ID" value="NZ_QGTT01000036.1"/>
</dbReference>
<proteinExistence type="predicted"/>
<dbReference type="Proteomes" id="UP000246964">
    <property type="component" value="Unassembled WGS sequence"/>
</dbReference>